<reference evidence="2 3" key="1">
    <citation type="journal article" date="2018" name="New Phytol.">
        <title>Comparative genomics and transcriptomics depict ericoid mycorrhizal fungi as versatile saprotrophs and plant mutualists.</title>
        <authorList>
            <person name="Martino E."/>
            <person name="Morin E."/>
            <person name="Grelet G.A."/>
            <person name="Kuo A."/>
            <person name="Kohler A."/>
            <person name="Daghino S."/>
            <person name="Barry K.W."/>
            <person name="Cichocki N."/>
            <person name="Clum A."/>
            <person name="Dockter R.B."/>
            <person name="Hainaut M."/>
            <person name="Kuo R.C."/>
            <person name="LaButti K."/>
            <person name="Lindahl B.D."/>
            <person name="Lindquist E.A."/>
            <person name="Lipzen A."/>
            <person name="Khouja H.R."/>
            <person name="Magnuson J."/>
            <person name="Murat C."/>
            <person name="Ohm R.A."/>
            <person name="Singer S.W."/>
            <person name="Spatafora J.W."/>
            <person name="Wang M."/>
            <person name="Veneault-Fourrey C."/>
            <person name="Henrissat B."/>
            <person name="Grigoriev I.V."/>
            <person name="Martin F.M."/>
            <person name="Perotto S."/>
        </authorList>
    </citation>
    <scope>NUCLEOTIDE SEQUENCE [LARGE SCALE GENOMIC DNA]</scope>
    <source>
        <strain evidence="2 3">ATCC 22711</strain>
    </source>
</reference>
<proteinExistence type="predicted"/>
<accession>A0A2T3B3R5</accession>
<dbReference type="STRING" id="857342.A0A2T3B3R5"/>
<dbReference type="Proteomes" id="UP000241818">
    <property type="component" value="Unassembled WGS sequence"/>
</dbReference>
<keyword evidence="3" id="KW-1185">Reference proteome</keyword>
<evidence type="ECO:0000313" key="3">
    <source>
        <dbReference type="Proteomes" id="UP000241818"/>
    </source>
</evidence>
<protein>
    <submittedName>
        <fullName evidence="2">Glycosyltransferase family 31 protein</fullName>
    </submittedName>
</protein>
<evidence type="ECO:0000313" key="2">
    <source>
        <dbReference type="EMBL" id="PSS20285.1"/>
    </source>
</evidence>
<keyword evidence="2" id="KW-0808">Transferase</keyword>
<name>A0A2T3B3R5_AMORE</name>
<feature type="region of interest" description="Disordered" evidence="1">
    <location>
        <begin position="508"/>
        <end position="527"/>
    </location>
</feature>
<dbReference type="Gene3D" id="3.90.550.50">
    <property type="match status" value="1"/>
</dbReference>
<organism evidence="2 3">
    <name type="scientific">Amorphotheca resinae ATCC 22711</name>
    <dbReference type="NCBI Taxonomy" id="857342"/>
    <lineage>
        <taxon>Eukaryota</taxon>
        <taxon>Fungi</taxon>
        <taxon>Dikarya</taxon>
        <taxon>Ascomycota</taxon>
        <taxon>Pezizomycotina</taxon>
        <taxon>Leotiomycetes</taxon>
        <taxon>Helotiales</taxon>
        <taxon>Amorphothecaceae</taxon>
        <taxon>Amorphotheca</taxon>
    </lineage>
</organism>
<dbReference type="InParanoid" id="A0A2T3B3R5"/>
<dbReference type="EMBL" id="KZ679010">
    <property type="protein sequence ID" value="PSS20285.1"/>
    <property type="molecule type" value="Genomic_DNA"/>
</dbReference>
<evidence type="ECO:0000256" key="1">
    <source>
        <dbReference type="SAM" id="MobiDB-lite"/>
    </source>
</evidence>
<sequence>MVPRRIFLLVVFATIFTFIFFAARPLPYYLNDDASLRTTLDRLHSGSTTPKGPKPSSCIEHLGWLEPYQFTSPIQYVSRDIIARPRADGQRPSLTVVDQPLFESFATVNLAESQTLRSDRCLPPLELEVPQGSMMPVDASNMIFGLQTTIGRLRDTAKHLARWLPHTGARLYAIVIDIRDNHEARADNNEMRILEKQMRNQGININILHPVVASDTFAQRYVSLVNVMYRARDDKTQWIVTIDDDTFFPSMFNLQKMLEQHDWQKPHYIGSLSEDWWAVNHYGLMAFGGAGVMLSLPMAKIIDEHIAECKTNLRTTAGDVSIMDCVYRFSPTKLTHVPSLHQVDMHGDLSGFYESGREILSLHHWKEGSAAGYKLEMEKMHLVADICDSCFLQRWQFQHDLVLSNGFSIAAYPEGHLSGKRPGTIGGTVDKLDLDLMEETWADEINVLHSLAPTRERLSEEQKVDYKLLDSMSVDGSEVGAPGEKVIRQIYFKEGGEGEGRDTVMVLNWRSGPPAPAPDNTGTDRGV</sequence>
<dbReference type="Pfam" id="PF04646">
    <property type="entry name" value="DUF604"/>
    <property type="match status" value="1"/>
</dbReference>
<dbReference type="OrthoDB" id="414175at2759"/>
<dbReference type="PANTHER" id="PTHR10811">
    <property type="entry name" value="FRINGE-RELATED"/>
    <property type="match status" value="1"/>
</dbReference>
<dbReference type="GO" id="GO:0016740">
    <property type="term" value="F:transferase activity"/>
    <property type="evidence" value="ECO:0007669"/>
    <property type="project" value="UniProtKB-KW"/>
</dbReference>
<dbReference type="AlphaFoldDB" id="A0A2T3B3R5"/>
<dbReference type="RefSeq" id="XP_024721555.1">
    <property type="nucleotide sequence ID" value="XM_024866586.1"/>
</dbReference>
<dbReference type="GeneID" id="36574667"/>
<gene>
    <name evidence="2" type="ORF">M430DRAFT_34616</name>
</gene>
<dbReference type="InterPro" id="IPR006740">
    <property type="entry name" value="DUF604"/>
</dbReference>